<comment type="caution">
    <text evidence="3">The sequence shown here is derived from an EMBL/GenBank/DDBJ whole genome shotgun (WGS) entry which is preliminary data.</text>
</comment>
<keyword evidence="2" id="KW-1133">Transmembrane helix</keyword>
<feature type="region of interest" description="Disordered" evidence="1">
    <location>
        <begin position="390"/>
        <end position="413"/>
    </location>
</feature>
<evidence type="ECO:0000313" key="3">
    <source>
        <dbReference type="EMBL" id="TCD63517.1"/>
    </source>
</evidence>
<keyword evidence="2" id="KW-0812">Transmembrane</keyword>
<keyword evidence="2" id="KW-0472">Membrane</keyword>
<feature type="compositionally biased region" description="Polar residues" evidence="1">
    <location>
        <begin position="324"/>
        <end position="334"/>
    </location>
</feature>
<evidence type="ECO:0000313" key="4">
    <source>
        <dbReference type="Proteomes" id="UP000292702"/>
    </source>
</evidence>
<dbReference type="Gene3D" id="2.60.120.260">
    <property type="entry name" value="Galactose-binding domain-like"/>
    <property type="match status" value="1"/>
</dbReference>
<dbReference type="AlphaFoldDB" id="A0A4V2MVR9"/>
<dbReference type="OrthoDB" id="3245657at2759"/>
<feature type="region of interest" description="Disordered" evidence="1">
    <location>
        <begin position="324"/>
        <end position="361"/>
    </location>
</feature>
<reference evidence="3 4" key="1">
    <citation type="submission" date="2018-11" db="EMBL/GenBank/DDBJ databases">
        <title>Genome assembly of Steccherinum ochraceum LE-BIN_3174, the white-rot fungus of the Steccherinaceae family (The Residual Polyporoid clade, Polyporales, Basidiomycota).</title>
        <authorList>
            <person name="Fedorova T.V."/>
            <person name="Glazunova O.A."/>
            <person name="Landesman E.O."/>
            <person name="Moiseenko K.V."/>
            <person name="Psurtseva N.V."/>
            <person name="Savinova O.S."/>
            <person name="Shakhova N.V."/>
            <person name="Tyazhelova T.V."/>
            <person name="Vasina D.V."/>
        </authorList>
    </citation>
    <scope>NUCLEOTIDE SEQUENCE [LARGE SCALE GENOMIC DNA]</scope>
    <source>
        <strain evidence="3 4">LE-BIN_3174</strain>
    </source>
</reference>
<sequence length="413" mass="43696">MKTRSIIPPRVGMATNRTIDDTYGDAATGLQVSYSGPWVLGTSQDGLMNGTFHQAGAADTTGSGTASFTFQFTGVAVYVYLVAAKIPIARANATITVDSGFVNIIDLNAPELAPPFYTILDFSASLKRGKHVVNVTLPYSDNNRSVAFDYAIYTDDTSSASVSALSLPDNTTPPMTPTFGSITSVPADVTSSMDIGNALPTIPTSSAGHQPVPSDHDSRHNHDAILGGIIGGIGGLAICLLAALLVILNPRRRRRQAANAGVIPPELSTSTGFVATQDSPLVQEKALHYSNFVMPESLDTSPADPVDNVDSSLIPTVDSDETMLKQQLQGAQPSHTDDTSLPAPPPSVSRGLLQNPDVGVASGDGLQELQAEIEVLRREIEVLRVMLEPPAYTPHQPLPLPSKPRQPSRRALE</sequence>
<keyword evidence="4" id="KW-1185">Reference proteome</keyword>
<organism evidence="3 4">
    <name type="scientific">Steccherinum ochraceum</name>
    <dbReference type="NCBI Taxonomy" id="92696"/>
    <lineage>
        <taxon>Eukaryota</taxon>
        <taxon>Fungi</taxon>
        <taxon>Dikarya</taxon>
        <taxon>Basidiomycota</taxon>
        <taxon>Agaricomycotina</taxon>
        <taxon>Agaricomycetes</taxon>
        <taxon>Polyporales</taxon>
        <taxon>Steccherinaceae</taxon>
        <taxon>Steccherinum</taxon>
    </lineage>
</organism>
<feature type="transmembrane region" description="Helical" evidence="2">
    <location>
        <begin position="224"/>
        <end position="248"/>
    </location>
</feature>
<protein>
    <submittedName>
        <fullName evidence="3">Uncharacterized protein</fullName>
    </submittedName>
</protein>
<name>A0A4V2MVR9_9APHY</name>
<dbReference type="EMBL" id="RWJN01000292">
    <property type="protein sequence ID" value="TCD63517.1"/>
    <property type="molecule type" value="Genomic_DNA"/>
</dbReference>
<dbReference type="Proteomes" id="UP000292702">
    <property type="component" value="Unassembled WGS sequence"/>
</dbReference>
<accession>A0A4V2MVR9</accession>
<gene>
    <name evidence="3" type="ORF">EIP91_005318</name>
</gene>
<proteinExistence type="predicted"/>
<evidence type="ECO:0000256" key="1">
    <source>
        <dbReference type="SAM" id="MobiDB-lite"/>
    </source>
</evidence>
<evidence type="ECO:0000256" key="2">
    <source>
        <dbReference type="SAM" id="Phobius"/>
    </source>
</evidence>